<evidence type="ECO:0000256" key="1">
    <source>
        <dbReference type="SAM" id="MobiDB-lite"/>
    </source>
</evidence>
<evidence type="ECO:0000313" key="2">
    <source>
        <dbReference type="EMBL" id="KAH7092264.1"/>
    </source>
</evidence>
<name>A0A8K0RED1_9PLEO</name>
<evidence type="ECO:0000313" key="3">
    <source>
        <dbReference type="Proteomes" id="UP000813461"/>
    </source>
</evidence>
<sequence>MDPVYSRDECVAAIRDYYDFLAKSFMDPLFIVEPPQNGWPDISTDATNHLGKTEQVMDLLRHLPYIAKRPKSNRPEGIPGARFIDWPYIVRRIAAGHSDAEGELLMSEGFEDQFNGKIPSHCIGLVHGGYLMGNVHPDVILLDTKCGLVYWMNCPTKVQETASPQSSYLVHSLEGEPSEENENIKAETDGHKDEYEEDESGKKGEEEEEEEDNDEDEDDDDNNEDEDEDEDEDEIQWGPCWPVRHFFEMLKNQFRQLNFIPKNSYDVVDVWTDMTGYDEPIPEGFVGLMQAIYRKNGWPDVENFRKDDCLAELKRELDDKYPEHHRYYFRSPA</sequence>
<gene>
    <name evidence="2" type="ORF">FB567DRAFT_516871</name>
</gene>
<feature type="compositionally biased region" description="Acidic residues" evidence="1">
    <location>
        <begin position="206"/>
        <end position="235"/>
    </location>
</feature>
<organism evidence="2 3">
    <name type="scientific">Paraphoma chrysanthemicola</name>
    <dbReference type="NCBI Taxonomy" id="798071"/>
    <lineage>
        <taxon>Eukaryota</taxon>
        <taxon>Fungi</taxon>
        <taxon>Dikarya</taxon>
        <taxon>Ascomycota</taxon>
        <taxon>Pezizomycotina</taxon>
        <taxon>Dothideomycetes</taxon>
        <taxon>Pleosporomycetidae</taxon>
        <taxon>Pleosporales</taxon>
        <taxon>Pleosporineae</taxon>
        <taxon>Phaeosphaeriaceae</taxon>
        <taxon>Paraphoma</taxon>
    </lineage>
</organism>
<dbReference type="AlphaFoldDB" id="A0A8K0RED1"/>
<protein>
    <submittedName>
        <fullName evidence="2">Uncharacterized protein</fullName>
    </submittedName>
</protein>
<feature type="compositionally biased region" description="Basic and acidic residues" evidence="1">
    <location>
        <begin position="182"/>
        <end position="205"/>
    </location>
</feature>
<comment type="caution">
    <text evidence="2">The sequence shown here is derived from an EMBL/GenBank/DDBJ whole genome shotgun (WGS) entry which is preliminary data.</text>
</comment>
<reference evidence="2" key="1">
    <citation type="journal article" date="2021" name="Nat. Commun.">
        <title>Genetic determinants of endophytism in the Arabidopsis root mycobiome.</title>
        <authorList>
            <person name="Mesny F."/>
            <person name="Miyauchi S."/>
            <person name="Thiergart T."/>
            <person name="Pickel B."/>
            <person name="Atanasova L."/>
            <person name="Karlsson M."/>
            <person name="Huettel B."/>
            <person name="Barry K.W."/>
            <person name="Haridas S."/>
            <person name="Chen C."/>
            <person name="Bauer D."/>
            <person name="Andreopoulos W."/>
            <person name="Pangilinan J."/>
            <person name="LaButti K."/>
            <person name="Riley R."/>
            <person name="Lipzen A."/>
            <person name="Clum A."/>
            <person name="Drula E."/>
            <person name="Henrissat B."/>
            <person name="Kohler A."/>
            <person name="Grigoriev I.V."/>
            <person name="Martin F.M."/>
            <person name="Hacquard S."/>
        </authorList>
    </citation>
    <scope>NUCLEOTIDE SEQUENCE</scope>
    <source>
        <strain evidence="2">MPI-SDFR-AT-0120</strain>
    </source>
</reference>
<accession>A0A8K0RED1</accession>
<dbReference type="PANTHER" id="PTHR42029:SF3">
    <property type="entry name" value="AN04G07800"/>
    <property type="match status" value="1"/>
</dbReference>
<feature type="region of interest" description="Disordered" evidence="1">
    <location>
        <begin position="162"/>
        <end position="235"/>
    </location>
</feature>
<dbReference type="PANTHER" id="PTHR42029">
    <property type="entry name" value="AN04G07800"/>
    <property type="match status" value="1"/>
</dbReference>
<keyword evidence="3" id="KW-1185">Reference proteome</keyword>
<proteinExistence type="predicted"/>
<dbReference type="Proteomes" id="UP000813461">
    <property type="component" value="Unassembled WGS sequence"/>
</dbReference>
<dbReference type="OrthoDB" id="5343383at2759"/>
<dbReference type="EMBL" id="JAGMVJ010000003">
    <property type="protein sequence ID" value="KAH7092264.1"/>
    <property type="molecule type" value="Genomic_DNA"/>
</dbReference>